<feature type="compositionally biased region" description="Low complexity" evidence="6">
    <location>
        <begin position="750"/>
        <end position="762"/>
    </location>
</feature>
<protein>
    <recommendedName>
        <fullName evidence="8">C2H2-type domain-containing protein</fullName>
    </recommendedName>
</protein>
<dbReference type="InterPro" id="IPR013087">
    <property type="entry name" value="Znf_C2H2_type"/>
</dbReference>
<evidence type="ECO:0000256" key="5">
    <source>
        <dbReference type="PROSITE-ProRule" id="PRU00042"/>
    </source>
</evidence>
<keyword evidence="4 7" id="KW-0472">Membrane</keyword>
<feature type="region of interest" description="Disordered" evidence="6">
    <location>
        <begin position="190"/>
        <end position="399"/>
    </location>
</feature>
<feature type="region of interest" description="Disordered" evidence="6">
    <location>
        <begin position="1"/>
        <end position="107"/>
    </location>
</feature>
<dbReference type="Gene3D" id="3.30.160.60">
    <property type="entry name" value="Classic Zinc Finger"/>
    <property type="match status" value="2"/>
</dbReference>
<evidence type="ECO:0000313" key="9">
    <source>
        <dbReference type="EMBL" id="PPQ81678.1"/>
    </source>
</evidence>
<evidence type="ECO:0000313" key="10">
    <source>
        <dbReference type="Proteomes" id="UP000283269"/>
    </source>
</evidence>
<feature type="compositionally biased region" description="Basic residues" evidence="6">
    <location>
        <begin position="202"/>
        <end position="211"/>
    </location>
</feature>
<feature type="compositionally biased region" description="Basic residues" evidence="6">
    <location>
        <begin position="231"/>
        <end position="242"/>
    </location>
</feature>
<dbReference type="SMART" id="SM00355">
    <property type="entry name" value="ZnF_C2H2"/>
    <property type="match status" value="2"/>
</dbReference>
<feature type="compositionally biased region" description="Acidic residues" evidence="6">
    <location>
        <begin position="602"/>
        <end position="611"/>
    </location>
</feature>
<feature type="compositionally biased region" description="Low complexity" evidence="6">
    <location>
        <begin position="257"/>
        <end position="273"/>
    </location>
</feature>
<gene>
    <name evidence="9" type="ORF">CVT25_013356</name>
</gene>
<keyword evidence="10" id="KW-1185">Reference proteome</keyword>
<comment type="subcellular location">
    <subcellularLocation>
        <location evidence="1">Membrane</location>
        <topology evidence="1">Multi-pass membrane protein</topology>
    </subcellularLocation>
</comment>
<dbReference type="OrthoDB" id="690928at2759"/>
<feature type="compositionally biased region" description="Polar residues" evidence="6">
    <location>
        <begin position="67"/>
        <end position="77"/>
    </location>
</feature>
<feature type="compositionally biased region" description="Polar residues" evidence="6">
    <location>
        <begin position="1"/>
        <end position="19"/>
    </location>
</feature>
<dbReference type="GO" id="GO:0005783">
    <property type="term" value="C:endoplasmic reticulum"/>
    <property type="evidence" value="ECO:0007669"/>
    <property type="project" value="TreeGrafter"/>
</dbReference>
<feature type="compositionally biased region" description="Basic and acidic residues" evidence="6">
    <location>
        <begin position="212"/>
        <end position="230"/>
    </location>
</feature>
<keyword evidence="2 7" id="KW-0812">Transmembrane</keyword>
<organism evidence="9 10">
    <name type="scientific">Psilocybe cyanescens</name>
    <dbReference type="NCBI Taxonomy" id="93625"/>
    <lineage>
        <taxon>Eukaryota</taxon>
        <taxon>Fungi</taxon>
        <taxon>Dikarya</taxon>
        <taxon>Basidiomycota</taxon>
        <taxon>Agaricomycotina</taxon>
        <taxon>Agaricomycetes</taxon>
        <taxon>Agaricomycetidae</taxon>
        <taxon>Agaricales</taxon>
        <taxon>Agaricineae</taxon>
        <taxon>Strophariaceae</taxon>
        <taxon>Psilocybe</taxon>
    </lineage>
</organism>
<keyword evidence="5" id="KW-0863">Zinc-finger</keyword>
<dbReference type="Pfam" id="PF00096">
    <property type="entry name" value="zf-C2H2"/>
    <property type="match status" value="1"/>
</dbReference>
<accession>A0A409WT35</accession>
<feature type="compositionally biased region" description="Basic and acidic residues" evidence="6">
    <location>
        <begin position="42"/>
        <end position="63"/>
    </location>
</feature>
<feature type="compositionally biased region" description="Polar residues" evidence="6">
    <location>
        <begin position="380"/>
        <end position="394"/>
    </location>
</feature>
<dbReference type="Pfam" id="PF08510">
    <property type="entry name" value="PIG-P"/>
    <property type="match status" value="1"/>
</dbReference>
<feature type="compositionally biased region" description="Basic and acidic residues" evidence="6">
    <location>
        <begin position="552"/>
        <end position="582"/>
    </location>
</feature>
<feature type="transmembrane region" description="Helical" evidence="7">
    <location>
        <begin position="882"/>
        <end position="904"/>
    </location>
</feature>
<dbReference type="PANTHER" id="PTHR46346:SF1">
    <property type="entry name" value="PHOSPHATIDYLINOSITOL N-ACETYLGLUCOSAMINYLTRANSFERASE SUBUNIT P"/>
    <property type="match status" value="1"/>
</dbReference>
<feature type="compositionally biased region" description="Polar residues" evidence="6">
    <location>
        <begin position="275"/>
        <end position="284"/>
    </location>
</feature>
<feature type="domain" description="C2H2-type" evidence="8">
    <location>
        <begin position="432"/>
        <end position="456"/>
    </location>
</feature>
<proteinExistence type="predicted"/>
<evidence type="ECO:0000259" key="8">
    <source>
        <dbReference type="PROSITE" id="PS50157"/>
    </source>
</evidence>
<feature type="compositionally biased region" description="Low complexity" evidence="6">
    <location>
        <begin position="726"/>
        <end position="735"/>
    </location>
</feature>
<dbReference type="EMBL" id="NHYD01003226">
    <property type="protein sequence ID" value="PPQ81678.1"/>
    <property type="molecule type" value="Genomic_DNA"/>
</dbReference>
<evidence type="ECO:0000256" key="1">
    <source>
        <dbReference type="ARBA" id="ARBA00004141"/>
    </source>
</evidence>
<dbReference type="InterPro" id="IPR036236">
    <property type="entry name" value="Znf_C2H2_sf"/>
</dbReference>
<dbReference type="Proteomes" id="UP000283269">
    <property type="component" value="Unassembled WGS sequence"/>
</dbReference>
<dbReference type="GO" id="GO:0008270">
    <property type="term" value="F:zinc ion binding"/>
    <property type="evidence" value="ECO:0007669"/>
    <property type="project" value="UniProtKB-KW"/>
</dbReference>
<name>A0A409WT35_PSICY</name>
<dbReference type="PROSITE" id="PS50157">
    <property type="entry name" value="ZINC_FINGER_C2H2_2"/>
    <property type="match status" value="2"/>
</dbReference>
<dbReference type="SUPFAM" id="SSF57667">
    <property type="entry name" value="beta-beta-alpha zinc fingers"/>
    <property type="match status" value="1"/>
</dbReference>
<dbReference type="PANTHER" id="PTHR46346">
    <property type="entry name" value="PHOSPHATIDYLINOSITOL N-ACETYLGLUCOSAMINYLTRANSFERASE SUBUNIT P"/>
    <property type="match status" value="1"/>
</dbReference>
<dbReference type="GO" id="GO:0016020">
    <property type="term" value="C:membrane"/>
    <property type="evidence" value="ECO:0007669"/>
    <property type="project" value="UniProtKB-SubCell"/>
</dbReference>
<dbReference type="InterPro" id="IPR052263">
    <property type="entry name" value="GPI_Anchor_Biosynth"/>
</dbReference>
<dbReference type="GO" id="GO:0006506">
    <property type="term" value="P:GPI anchor biosynthetic process"/>
    <property type="evidence" value="ECO:0007669"/>
    <property type="project" value="TreeGrafter"/>
</dbReference>
<reference evidence="9 10" key="1">
    <citation type="journal article" date="2018" name="Evol. Lett.">
        <title>Horizontal gene cluster transfer increased hallucinogenic mushroom diversity.</title>
        <authorList>
            <person name="Reynolds H.T."/>
            <person name="Vijayakumar V."/>
            <person name="Gluck-Thaler E."/>
            <person name="Korotkin H.B."/>
            <person name="Matheny P.B."/>
            <person name="Slot J.C."/>
        </authorList>
    </citation>
    <scope>NUCLEOTIDE SEQUENCE [LARGE SCALE GENOMIC DNA]</scope>
    <source>
        <strain evidence="9 10">2631</strain>
    </source>
</reference>
<dbReference type="PROSITE" id="PS00028">
    <property type="entry name" value="ZINC_FINGER_C2H2_1"/>
    <property type="match status" value="2"/>
</dbReference>
<feature type="compositionally biased region" description="Acidic residues" evidence="6">
    <location>
        <begin position="583"/>
        <end position="593"/>
    </location>
</feature>
<feature type="domain" description="C2H2-type" evidence="8">
    <location>
        <begin position="404"/>
        <end position="431"/>
    </location>
</feature>
<dbReference type="AlphaFoldDB" id="A0A409WT35"/>
<sequence length="1019" mass="113173">MSNFSHNAYSHHSGHSMQPETPRYSEASHDDDEPNRSLSYEHSSHVDDPRVGTHPHSSHDRVHSMHTYPSSSETSRYPSDRDTLPPLNVESLPIDDHSQQQSRSPLGHYRSTLRGYHALQSSNLQNASQDGHGHSHYPDRAYPYSQPSYALSRRIADTDMPQRSHLDTHPDDARNSDAAHRLVSFRNVHPASSIPMSNNPSRHSHHSNYPHHNREPNQQDLRHHEEDAHSHSHHQSHHHQGRHAIVVTDRANPPTLSHFHSSSSGRSNTSEVSLPSITLPLNLQHSHPRSRSTPDSHSSHPSGSSSSYRISSYPRHSRSPLPIPDHDSVSGSEAAATARDEVEFDRDMDTPSRFSVPGQDDGQMLSRTRGTGPSDDVAVRSSTDPALKGPTSSAVKKKKKSKMHECEICQKKFPRPSGLKTHMNTHSNEKPYPCGFPGCTRTFGVRSNARRHLRTHGVIPGPSQPPGPSEPPYVVGFDTPTILPPQNTGRGAQSPEFYRVGVDGRRVDEAGQPIFSGQRKTRDDHHAPSTRVPTFKVRWMPLSLDTRTDPLDLHAIDDPAHARATQDQDITRKDKERWHGDEAGEYYDEDDESAQSRMNMDDEREEDEEDDMYRPLRPTMPSSHSSSQFTTASASSTGSASVSGSNMLISSIVDQDAASNYSLPGRPVMSGSQYSASFGPSRSSIRVCRCSPPCPGDSSSMINCRVLGPIYPASISPSMSAHSFATPSPSTSTSPINLPGGYSSADGYDSVSHPSSHSNSQSGAPRYEERDPYIQAGSRPYPFSEDPFLEGIAFKKTRTKNLSMEILSGLPGPALINLVTPSRPYMVGQKPLSPEPRHPKLKDARMAESPSEILLDTSPRSPTAPYRWPPEPEERRSRAPEFYGFVAWTSTYLLFVLYLLWAILPDEWIVWCGVTWYPNREWALLIPSWSVVLGLLTYFVYFALAIRATPAFDEMSSVTDSRIALPSQEDGARNPYFASVEDNAIPELYDIPIGMVNSVLYHDTLQRAALKARIRTTSS</sequence>
<dbReference type="InterPro" id="IPR013717">
    <property type="entry name" value="PIG-P"/>
</dbReference>
<evidence type="ECO:0000256" key="7">
    <source>
        <dbReference type="SAM" id="Phobius"/>
    </source>
</evidence>
<keyword evidence="5" id="KW-0479">Metal-binding</keyword>
<evidence type="ECO:0000256" key="2">
    <source>
        <dbReference type="ARBA" id="ARBA00022692"/>
    </source>
</evidence>
<feature type="region of interest" description="Disordered" evidence="6">
    <location>
        <begin position="552"/>
        <end position="643"/>
    </location>
</feature>
<keyword evidence="5" id="KW-0862">Zinc</keyword>
<keyword evidence="3 7" id="KW-1133">Transmembrane helix</keyword>
<evidence type="ECO:0000256" key="3">
    <source>
        <dbReference type="ARBA" id="ARBA00022989"/>
    </source>
</evidence>
<feature type="compositionally biased region" description="Low complexity" evidence="6">
    <location>
        <begin position="299"/>
        <end position="314"/>
    </location>
</feature>
<feature type="transmembrane region" description="Helical" evidence="7">
    <location>
        <begin position="924"/>
        <end position="946"/>
    </location>
</feature>
<comment type="caution">
    <text evidence="9">The sequence shown here is derived from an EMBL/GenBank/DDBJ whole genome shotgun (WGS) entry which is preliminary data.</text>
</comment>
<dbReference type="InParanoid" id="A0A409WT35"/>
<feature type="compositionally biased region" description="Basic and acidic residues" evidence="6">
    <location>
        <begin position="338"/>
        <end position="350"/>
    </location>
</feature>
<feature type="compositionally biased region" description="Low complexity" evidence="6">
    <location>
        <begin position="622"/>
        <end position="643"/>
    </location>
</feature>
<dbReference type="STRING" id="93625.A0A409WT35"/>
<feature type="region of interest" description="Disordered" evidence="6">
    <location>
        <begin position="125"/>
        <end position="144"/>
    </location>
</feature>
<evidence type="ECO:0000256" key="6">
    <source>
        <dbReference type="SAM" id="MobiDB-lite"/>
    </source>
</evidence>
<feature type="region of interest" description="Disordered" evidence="6">
    <location>
        <begin position="721"/>
        <end position="768"/>
    </location>
</feature>
<evidence type="ECO:0000256" key="4">
    <source>
        <dbReference type="ARBA" id="ARBA00023136"/>
    </source>
</evidence>